<reference evidence="1 2" key="1">
    <citation type="submission" date="2020-01" db="EMBL/GenBank/DDBJ databases">
        <title>Insect and environment-associated Actinomycetes.</title>
        <authorList>
            <person name="Currrie C."/>
            <person name="Chevrette M."/>
            <person name="Carlson C."/>
            <person name="Stubbendieck R."/>
            <person name="Wendt-Pienkowski E."/>
        </authorList>
    </citation>
    <scope>NUCLEOTIDE SEQUENCE [LARGE SCALE GENOMIC DNA]</scope>
    <source>
        <strain evidence="1 2">SID7754</strain>
    </source>
</reference>
<sequence length="49" mass="5226">MKWTRPWRTARLPGVLPALTAVAALLLLVTGSERAVRARPAHPAPSTAP</sequence>
<dbReference type="EMBL" id="JAAGMR010000276">
    <property type="protein sequence ID" value="NEB94745.1"/>
    <property type="molecule type" value="Genomic_DNA"/>
</dbReference>
<feature type="non-terminal residue" evidence="1">
    <location>
        <position position="49"/>
    </location>
</feature>
<gene>
    <name evidence="1" type="ORF">G3I21_24210</name>
</gene>
<name>A0A7K3QY44_9ACTN</name>
<dbReference type="AlphaFoldDB" id="A0A7K3QY44"/>
<organism evidence="1 2">
    <name type="scientific">Streptomyces bauhiniae</name>
    <dbReference type="NCBI Taxonomy" id="2340725"/>
    <lineage>
        <taxon>Bacteria</taxon>
        <taxon>Bacillati</taxon>
        <taxon>Actinomycetota</taxon>
        <taxon>Actinomycetes</taxon>
        <taxon>Kitasatosporales</taxon>
        <taxon>Streptomycetaceae</taxon>
        <taxon>Streptomyces</taxon>
    </lineage>
</organism>
<evidence type="ECO:0000313" key="2">
    <source>
        <dbReference type="Proteomes" id="UP000470520"/>
    </source>
</evidence>
<evidence type="ECO:0000313" key="1">
    <source>
        <dbReference type="EMBL" id="NEB94745.1"/>
    </source>
</evidence>
<comment type="caution">
    <text evidence="1">The sequence shown here is derived from an EMBL/GenBank/DDBJ whole genome shotgun (WGS) entry which is preliminary data.</text>
</comment>
<accession>A0A7K3QY44</accession>
<dbReference type="Proteomes" id="UP000470520">
    <property type="component" value="Unassembled WGS sequence"/>
</dbReference>
<protein>
    <submittedName>
        <fullName evidence="1">Uncharacterized protein</fullName>
    </submittedName>
</protein>
<proteinExistence type="predicted"/>